<feature type="repeat" description="TPR" evidence="3">
    <location>
        <begin position="346"/>
        <end position="379"/>
    </location>
</feature>
<feature type="region of interest" description="Disordered" evidence="5">
    <location>
        <begin position="971"/>
        <end position="1135"/>
    </location>
</feature>
<feature type="compositionally biased region" description="Acidic residues" evidence="5">
    <location>
        <begin position="1118"/>
        <end position="1135"/>
    </location>
</feature>
<gene>
    <name evidence="6" type="ORF">CLIB1423_01S01486</name>
</gene>
<name>A0A9P0QK24_9ASCO</name>
<dbReference type="PANTHER" id="PTHR14027:SF2">
    <property type="entry name" value="RNA POLYMERASE-ASSOCIATED PROTEIN CTR9 HOMOLOG"/>
    <property type="match status" value="1"/>
</dbReference>
<dbReference type="SMART" id="SM00028">
    <property type="entry name" value="TPR"/>
    <property type="match status" value="9"/>
</dbReference>
<feature type="compositionally biased region" description="Acidic residues" evidence="5">
    <location>
        <begin position="1084"/>
        <end position="1095"/>
    </location>
</feature>
<dbReference type="Proteomes" id="UP000837801">
    <property type="component" value="Unassembled WGS sequence"/>
</dbReference>
<dbReference type="OrthoDB" id="343875at2759"/>
<dbReference type="GO" id="GO:0006368">
    <property type="term" value="P:transcription elongation by RNA polymerase II"/>
    <property type="evidence" value="ECO:0007669"/>
    <property type="project" value="TreeGrafter"/>
</dbReference>
<evidence type="ECO:0000313" key="6">
    <source>
        <dbReference type="EMBL" id="CAH2350059.1"/>
    </source>
</evidence>
<dbReference type="PROSITE" id="PS50005">
    <property type="entry name" value="TPR"/>
    <property type="match status" value="2"/>
</dbReference>
<organism evidence="6 7">
    <name type="scientific">[Candida] railenensis</name>
    <dbReference type="NCBI Taxonomy" id="45579"/>
    <lineage>
        <taxon>Eukaryota</taxon>
        <taxon>Fungi</taxon>
        <taxon>Dikarya</taxon>
        <taxon>Ascomycota</taxon>
        <taxon>Saccharomycotina</taxon>
        <taxon>Pichiomycetes</taxon>
        <taxon>Debaryomycetaceae</taxon>
        <taxon>Kurtzmaniella</taxon>
    </lineage>
</organism>
<dbReference type="GO" id="GO:0016593">
    <property type="term" value="C:Cdc73/Paf1 complex"/>
    <property type="evidence" value="ECO:0007669"/>
    <property type="project" value="TreeGrafter"/>
</dbReference>
<dbReference type="InterPro" id="IPR019734">
    <property type="entry name" value="TPR_rpt"/>
</dbReference>
<dbReference type="SUPFAM" id="SSF81901">
    <property type="entry name" value="HCP-like"/>
    <property type="match status" value="1"/>
</dbReference>
<evidence type="ECO:0000256" key="3">
    <source>
        <dbReference type="PROSITE-ProRule" id="PRU00339"/>
    </source>
</evidence>
<comment type="caution">
    <text evidence="6">The sequence shown here is derived from an EMBL/GenBank/DDBJ whole genome shotgun (WGS) entry which is preliminary data.</text>
</comment>
<dbReference type="AlphaFoldDB" id="A0A9P0QK24"/>
<reference evidence="6" key="1">
    <citation type="submission" date="2022-03" db="EMBL/GenBank/DDBJ databases">
        <authorList>
            <person name="Legras J.-L."/>
            <person name="Devillers H."/>
            <person name="Grondin C."/>
        </authorList>
    </citation>
    <scope>NUCLEOTIDE SEQUENCE</scope>
    <source>
        <strain evidence="6">CLIB 1423</strain>
    </source>
</reference>
<keyword evidence="2 3" id="KW-0802">TPR repeat</keyword>
<evidence type="ECO:0000256" key="1">
    <source>
        <dbReference type="ARBA" id="ARBA00022737"/>
    </source>
</evidence>
<evidence type="ECO:0000256" key="2">
    <source>
        <dbReference type="ARBA" id="ARBA00022803"/>
    </source>
</evidence>
<keyword evidence="4" id="KW-0175">Coiled coil</keyword>
<dbReference type="GO" id="GO:0006355">
    <property type="term" value="P:regulation of DNA-templated transcription"/>
    <property type="evidence" value="ECO:0007669"/>
    <property type="project" value="InterPro"/>
</dbReference>
<feature type="coiled-coil region" evidence="4">
    <location>
        <begin position="908"/>
        <end position="971"/>
    </location>
</feature>
<dbReference type="EMBL" id="CAKXYY010000001">
    <property type="protein sequence ID" value="CAH2350059.1"/>
    <property type="molecule type" value="Genomic_DNA"/>
</dbReference>
<proteinExistence type="predicted"/>
<keyword evidence="7" id="KW-1185">Reference proteome</keyword>
<evidence type="ECO:0000313" key="7">
    <source>
        <dbReference type="Proteomes" id="UP000837801"/>
    </source>
</evidence>
<dbReference type="InterPro" id="IPR031101">
    <property type="entry name" value="Ctr9"/>
</dbReference>
<feature type="compositionally biased region" description="Basic residues" evidence="5">
    <location>
        <begin position="1070"/>
        <end position="1080"/>
    </location>
</feature>
<feature type="compositionally biased region" description="Acidic residues" evidence="5">
    <location>
        <begin position="978"/>
        <end position="992"/>
    </location>
</feature>
<keyword evidence="1" id="KW-0677">Repeat</keyword>
<dbReference type="InterPro" id="IPR011990">
    <property type="entry name" value="TPR-like_helical_dom_sf"/>
</dbReference>
<protein>
    <submittedName>
        <fullName evidence="6">RNA polymerase-associated protein Ctr9p</fullName>
    </submittedName>
</protein>
<accession>A0A9P0QK24</accession>
<dbReference type="GO" id="GO:0000993">
    <property type="term" value="F:RNA polymerase II complex binding"/>
    <property type="evidence" value="ECO:0007669"/>
    <property type="project" value="TreeGrafter"/>
</dbReference>
<evidence type="ECO:0000256" key="4">
    <source>
        <dbReference type="SAM" id="Coils"/>
    </source>
</evidence>
<dbReference type="PANTHER" id="PTHR14027">
    <property type="entry name" value="RNA POLYMERASE-ASSOCIATED PROTEIN CTR9"/>
    <property type="match status" value="1"/>
</dbReference>
<dbReference type="SUPFAM" id="SSF48452">
    <property type="entry name" value="TPR-like"/>
    <property type="match status" value="4"/>
</dbReference>
<sequence>MDPEILDLSFYLGTNSSEQSKNLDVPLSNGQIVSINLDEELPDDSSELVSFLETENCPTKYWISVAQAYCWKSKPEEALKMINHALKGEASPDTTEDKIKLHSFLSWLYLKNVSLGVDNRATNLKRAAEEISIVSRGDASNVPNLLAKAILYLYRDEHVEKSIEIFDKLLKIDATNCFALLGKAQIILKKTKNYSSALKLYQQVLLINPIMKPDPRIGIGLCFWLLKDEKMAILSWQRSLELDPENVKARVLLCLSKFNSIFNESLTDDDFIANYRTSLNELASLHKQSPNDSIILLSLASYYFAKKDYDTVNKICFKVVETLGGGKGGESISSGKQSSYNSILLSNATLWLGRVSFAQSDYTKSQKYFHESIKLNDSNLLSKLGLGQSQISRGSIEEAIITYESILKTDSKCLEVNYSLGCLYSIQKGRRKHELAIQMLERYLRLCAKAPGTEDTASGAGVGSEPVILNALLTLAKLYESKDLNQSLNYLNKAIESRKLIGKDVPLEVYNNVGVIHFIKNNFDSSSQFFQTSLNNLDESDKDLSNELKLTINFNLARSKEITNKSEAIEIYEKLLEECPSYFSAKLRLLFLSCITDKKDESTLSGIKEEIESLLSSYTSSLEVRSFYGWFLNTFGKRLQIKPDADTTHQKDTLVEYDSHDCYALLSLANIYCIMAREIKVTSAQQGEKRKKYYIRAIELFSKVLSVDPKDVYAAQGLAIIYIESKETHKGLDILRKIRDSLNDVSIYLNLAHVLLDMKQFIKSIENYEIALHRFGGNNDSKIISLLGRAWYLRGMYEKNIVYLKKSLEFSEEALNEDKGTNGANKSSLKFNLAYVQFQIAEYVSKLPVDQRNVEDIKSSILGLNEAISVLNDLASEEEKYAPYPKSDLKARANLGQQTLLNRLNACLEETTEFLAKFEHRLEEAQKEREREEQALLREEEERRSKQREIEEDLAKERAKLQEQAQQWVEENRMNVIEDNDNDDGFEDDQRDGEEKAKRAKGRKAAAGSTKKGKKEAGKKSNKRKKKNAIEDSDEESVTEKSEPEASASEPEQSDNEGEEPTAVAQDKPSKKRSRNGKKNRIADDDEDEDGEDENSEAKSSGNKRRKSFLSSEKIIDSDEDLDDDGLFGENGEEE</sequence>
<evidence type="ECO:0000256" key="5">
    <source>
        <dbReference type="SAM" id="MobiDB-lite"/>
    </source>
</evidence>
<dbReference type="Gene3D" id="1.25.40.10">
    <property type="entry name" value="Tetratricopeptide repeat domain"/>
    <property type="match status" value="5"/>
</dbReference>
<feature type="repeat" description="TPR" evidence="3">
    <location>
        <begin position="213"/>
        <end position="246"/>
    </location>
</feature>